<protein>
    <submittedName>
        <fullName evidence="2">Uncharacterized protein</fullName>
    </submittedName>
</protein>
<sequence length="262" mass="29263">MAYRRKQGITRSATFKEEIYQPPGGDDAKEDASAPSLAAQAIRASAAHRDSSLSSAYGDSAFYRDSSSYNRPRSKDSNSYENTSMIHESKSGFWGVLARKAKAILDDDDGTKNSEASGSTRLPMPDSGSQLHKTYQSTDSVRRLENPRFRKGLDAITTSLNQIGDTFEKAFEEGKTIVENRTADIIQETRKLQIRRKGGNSETQNQISGAHTTWQPLQPSQPQIQTTQETQLKASRDVRCQLFYFAPLIHILIECDEIHNII</sequence>
<keyword evidence="3" id="KW-1185">Reference proteome</keyword>
<reference evidence="2" key="1">
    <citation type="submission" date="2021-01" db="UniProtKB">
        <authorList>
            <consortium name="EnsemblPlants"/>
        </authorList>
    </citation>
    <scope>IDENTIFICATION</scope>
</reference>
<name>A0A7N0RAQ9_KALFE</name>
<dbReference type="EnsemblPlants" id="Kaladp0006s0107.1.v1.1">
    <property type="protein sequence ID" value="Kaladp0006s0107.1.v1.1"/>
    <property type="gene ID" value="Kaladp0006s0107.v1.1"/>
</dbReference>
<feature type="region of interest" description="Disordered" evidence="1">
    <location>
        <begin position="1"/>
        <end position="81"/>
    </location>
</feature>
<dbReference type="OMA" id="IECDEIH"/>
<feature type="compositionally biased region" description="Polar residues" evidence="1">
    <location>
        <begin position="127"/>
        <end position="139"/>
    </location>
</feature>
<accession>A0A7N0RAQ9</accession>
<evidence type="ECO:0000256" key="1">
    <source>
        <dbReference type="SAM" id="MobiDB-lite"/>
    </source>
</evidence>
<evidence type="ECO:0000313" key="2">
    <source>
        <dbReference type="EnsemblPlants" id="Kaladp0006s0107.1.v1.1"/>
    </source>
</evidence>
<dbReference type="AlphaFoldDB" id="A0A7N0RAQ9"/>
<evidence type="ECO:0000313" key="3">
    <source>
        <dbReference type="Proteomes" id="UP000594263"/>
    </source>
</evidence>
<feature type="compositionally biased region" description="Low complexity" evidence="1">
    <location>
        <begin position="33"/>
        <end position="45"/>
    </location>
</feature>
<proteinExistence type="predicted"/>
<dbReference type="Gramene" id="Kaladp0006s0107.1.v1.1">
    <property type="protein sequence ID" value="Kaladp0006s0107.1.v1.1"/>
    <property type="gene ID" value="Kaladp0006s0107.v1.1"/>
</dbReference>
<dbReference type="PANTHER" id="PTHR31016:SF20">
    <property type="entry name" value="HEAT-INDUCIBLE TRANSCRIPTION REPRESSOR-RELATED"/>
    <property type="match status" value="1"/>
</dbReference>
<feature type="region of interest" description="Disordered" evidence="1">
    <location>
        <begin position="107"/>
        <end position="145"/>
    </location>
</feature>
<dbReference type="PANTHER" id="PTHR31016">
    <property type="entry name" value="OS04G0228100 PROTEIN"/>
    <property type="match status" value="1"/>
</dbReference>
<organism evidence="2 3">
    <name type="scientific">Kalanchoe fedtschenkoi</name>
    <name type="common">Lavender scallops</name>
    <name type="synonym">South American air plant</name>
    <dbReference type="NCBI Taxonomy" id="63787"/>
    <lineage>
        <taxon>Eukaryota</taxon>
        <taxon>Viridiplantae</taxon>
        <taxon>Streptophyta</taxon>
        <taxon>Embryophyta</taxon>
        <taxon>Tracheophyta</taxon>
        <taxon>Spermatophyta</taxon>
        <taxon>Magnoliopsida</taxon>
        <taxon>eudicotyledons</taxon>
        <taxon>Gunneridae</taxon>
        <taxon>Pentapetalae</taxon>
        <taxon>Saxifragales</taxon>
        <taxon>Crassulaceae</taxon>
        <taxon>Kalanchoe</taxon>
    </lineage>
</organism>
<dbReference type="Proteomes" id="UP000594263">
    <property type="component" value="Unplaced"/>
</dbReference>